<dbReference type="Proteomes" id="UP001230188">
    <property type="component" value="Unassembled WGS sequence"/>
</dbReference>
<dbReference type="GO" id="GO:0007052">
    <property type="term" value="P:mitotic spindle organization"/>
    <property type="evidence" value="ECO:0007669"/>
    <property type="project" value="TreeGrafter"/>
</dbReference>
<feature type="region of interest" description="Disordered" evidence="9">
    <location>
        <begin position="361"/>
        <end position="412"/>
    </location>
</feature>
<proteinExistence type="inferred from homology"/>
<dbReference type="PANTHER" id="PTHR47969:SF15">
    <property type="entry name" value="CHROMOSOME-ASSOCIATED KINESIN KIF4A-RELATED"/>
    <property type="match status" value="1"/>
</dbReference>
<dbReference type="GO" id="GO:0005737">
    <property type="term" value="C:cytoplasm"/>
    <property type="evidence" value="ECO:0007669"/>
    <property type="project" value="UniProtKB-SubCell"/>
</dbReference>
<dbReference type="GO" id="GO:0051231">
    <property type="term" value="P:spindle elongation"/>
    <property type="evidence" value="ECO:0007669"/>
    <property type="project" value="TreeGrafter"/>
</dbReference>
<evidence type="ECO:0000256" key="4">
    <source>
        <dbReference type="ARBA" id="ARBA00022840"/>
    </source>
</evidence>
<feature type="binding site" evidence="6">
    <location>
        <begin position="80"/>
        <end position="87"/>
    </location>
    <ligand>
        <name>ATP</name>
        <dbReference type="ChEBI" id="CHEBI:30616"/>
    </ligand>
</feature>
<evidence type="ECO:0000256" key="1">
    <source>
        <dbReference type="ARBA" id="ARBA00004496"/>
    </source>
</evidence>
<sequence>MAEEHKLKVVVRVRPLMGQESEARLEVEEGRVQVGKLGFEFGKENILRGEGLHNELYQLTTAPLIAHLFEGYNATVLAYGQTGSGKTYSMGTSESKDGVVPRAVDEIFERKAANATVFFSLVEVYNEEVRDLIAPRSLAVRDAAEGVVIAGLCERRVETRDEVLELLRTGMRVRATGATDMNARSSRSHMISTFRIEVQRSNSRTVAKLHLVDLAGSERAKRTGATGDRLKEGIGINKSLLALGQVIARLVEIQQHQDSTGHVPYRDSTLTRVLADSLGGSAIAVMIACVSPAADDVEESANTLRWASRALKIRNVAVTNVIVDDSVALRTMVRRLERENELLRKRVRALRCALTPEEAAVVEGAVDDEEAADALPAAEAEAEDDDDDDDDMSSTSLEEEEEEAARVRELESLEQEQRCMTKLREHYERAIERLEKEVKELEQAHQSTENSERKAAKLRAQVLKATREAQRCAELKSRAETEANRLRQDLETARRRRGELQRELQSKDAQHATAARQWHREARRLRRDRDRLSGEKKRLAENYDRAERTRLRQLAESRAALRRLKKDDCFERPLIEGLAREAAKSRAEATYLRERLAELSVDQRRADTIRKSSPKPEEDHHDKVIDDYAARCQRIRRQSTTSMDVDDLAAKMKAVKTVIADVRTQREAARQQLDQPVLDPRLLRDVVPRNYSKPWQHNAQLVVALPPPPPREPAKSREPLAEIDTPP</sequence>
<evidence type="ECO:0000313" key="11">
    <source>
        <dbReference type="EMBL" id="KAJ8601806.1"/>
    </source>
</evidence>
<feature type="region of interest" description="Disordered" evidence="9">
    <location>
        <begin position="494"/>
        <end position="531"/>
    </location>
</feature>
<keyword evidence="12" id="KW-1185">Reference proteome</keyword>
<feature type="coiled-coil region" evidence="8">
    <location>
        <begin position="326"/>
        <end position="353"/>
    </location>
</feature>
<keyword evidence="3 6" id="KW-0547">Nucleotide-binding</keyword>
<protein>
    <recommendedName>
        <fullName evidence="7">Kinesin-like protein</fullName>
    </recommendedName>
</protein>
<evidence type="ECO:0000256" key="8">
    <source>
        <dbReference type="SAM" id="Coils"/>
    </source>
</evidence>
<dbReference type="GO" id="GO:0005524">
    <property type="term" value="F:ATP binding"/>
    <property type="evidence" value="ECO:0007669"/>
    <property type="project" value="UniProtKB-UniRule"/>
</dbReference>
<feature type="domain" description="Kinesin motor" evidence="10">
    <location>
        <begin position="6"/>
        <end position="313"/>
    </location>
</feature>
<dbReference type="EMBL" id="JAQMWT010000402">
    <property type="protein sequence ID" value="KAJ8601806.1"/>
    <property type="molecule type" value="Genomic_DNA"/>
</dbReference>
<dbReference type="InterPro" id="IPR027417">
    <property type="entry name" value="P-loop_NTPase"/>
</dbReference>
<dbReference type="SUPFAM" id="SSF52540">
    <property type="entry name" value="P-loop containing nucleoside triphosphate hydrolases"/>
    <property type="match status" value="1"/>
</dbReference>
<dbReference type="Pfam" id="PF00225">
    <property type="entry name" value="Kinesin"/>
    <property type="match status" value="1"/>
</dbReference>
<dbReference type="PANTHER" id="PTHR47969">
    <property type="entry name" value="CHROMOSOME-ASSOCIATED KINESIN KIF4A-RELATED"/>
    <property type="match status" value="1"/>
</dbReference>
<dbReference type="GO" id="GO:0003777">
    <property type="term" value="F:microtubule motor activity"/>
    <property type="evidence" value="ECO:0007669"/>
    <property type="project" value="InterPro"/>
</dbReference>
<dbReference type="PROSITE" id="PS50067">
    <property type="entry name" value="KINESIN_MOTOR_2"/>
    <property type="match status" value="1"/>
</dbReference>
<comment type="caution">
    <text evidence="11">The sequence shown here is derived from an EMBL/GenBank/DDBJ whole genome shotgun (WGS) entry which is preliminary data.</text>
</comment>
<dbReference type="InterPro" id="IPR027640">
    <property type="entry name" value="Kinesin-like_fam"/>
</dbReference>
<name>A0AAD7UBD4_9STRA</name>
<keyword evidence="2" id="KW-0963">Cytoplasm</keyword>
<dbReference type="SMART" id="SM00129">
    <property type="entry name" value="KISc"/>
    <property type="match status" value="1"/>
</dbReference>
<gene>
    <name evidence="11" type="ORF">CTAYLR_007479</name>
</gene>
<keyword evidence="5 8" id="KW-0175">Coiled coil</keyword>
<accession>A0AAD7UBD4</accession>
<dbReference type="GO" id="GO:0008017">
    <property type="term" value="F:microtubule binding"/>
    <property type="evidence" value="ECO:0007669"/>
    <property type="project" value="InterPro"/>
</dbReference>
<dbReference type="PRINTS" id="PR00380">
    <property type="entry name" value="KINESINHEAVY"/>
</dbReference>
<comment type="similarity">
    <text evidence="6 7">Belongs to the TRAFAC class myosin-kinesin ATPase superfamily. Kinesin family.</text>
</comment>
<keyword evidence="7" id="KW-0493">Microtubule</keyword>
<organism evidence="11 12">
    <name type="scientific">Chrysophaeum taylorii</name>
    <dbReference type="NCBI Taxonomy" id="2483200"/>
    <lineage>
        <taxon>Eukaryota</taxon>
        <taxon>Sar</taxon>
        <taxon>Stramenopiles</taxon>
        <taxon>Ochrophyta</taxon>
        <taxon>Pelagophyceae</taxon>
        <taxon>Pelagomonadales</taxon>
        <taxon>Pelagomonadaceae</taxon>
        <taxon>Chrysophaeum</taxon>
    </lineage>
</organism>
<evidence type="ECO:0000256" key="2">
    <source>
        <dbReference type="ARBA" id="ARBA00022490"/>
    </source>
</evidence>
<evidence type="ECO:0000259" key="10">
    <source>
        <dbReference type="PROSITE" id="PS50067"/>
    </source>
</evidence>
<dbReference type="PROSITE" id="PS00411">
    <property type="entry name" value="KINESIN_MOTOR_1"/>
    <property type="match status" value="1"/>
</dbReference>
<evidence type="ECO:0000256" key="5">
    <source>
        <dbReference type="ARBA" id="ARBA00023054"/>
    </source>
</evidence>
<evidence type="ECO:0000313" key="12">
    <source>
        <dbReference type="Proteomes" id="UP001230188"/>
    </source>
</evidence>
<dbReference type="InterPro" id="IPR036961">
    <property type="entry name" value="Kinesin_motor_dom_sf"/>
</dbReference>
<feature type="compositionally biased region" description="Acidic residues" evidence="9">
    <location>
        <begin position="380"/>
        <end position="403"/>
    </location>
</feature>
<evidence type="ECO:0000256" key="3">
    <source>
        <dbReference type="ARBA" id="ARBA00022741"/>
    </source>
</evidence>
<dbReference type="InterPro" id="IPR001752">
    <property type="entry name" value="Kinesin_motor_dom"/>
</dbReference>
<dbReference type="GO" id="GO:0005875">
    <property type="term" value="C:microtubule associated complex"/>
    <property type="evidence" value="ECO:0007669"/>
    <property type="project" value="TreeGrafter"/>
</dbReference>
<dbReference type="GO" id="GO:0005874">
    <property type="term" value="C:microtubule"/>
    <property type="evidence" value="ECO:0007669"/>
    <property type="project" value="UniProtKB-KW"/>
</dbReference>
<evidence type="ECO:0000256" key="6">
    <source>
        <dbReference type="PROSITE-ProRule" id="PRU00283"/>
    </source>
</evidence>
<evidence type="ECO:0000256" key="7">
    <source>
        <dbReference type="RuleBase" id="RU000394"/>
    </source>
</evidence>
<feature type="region of interest" description="Disordered" evidence="9">
    <location>
        <begin position="703"/>
        <end position="727"/>
    </location>
</feature>
<evidence type="ECO:0000256" key="9">
    <source>
        <dbReference type="SAM" id="MobiDB-lite"/>
    </source>
</evidence>
<comment type="subcellular location">
    <subcellularLocation>
        <location evidence="1">Cytoplasm</location>
    </subcellularLocation>
</comment>
<keyword evidence="6 7" id="KW-0505">Motor protein</keyword>
<dbReference type="AlphaFoldDB" id="A0AAD7UBD4"/>
<dbReference type="GO" id="GO:0007018">
    <property type="term" value="P:microtubule-based movement"/>
    <property type="evidence" value="ECO:0007669"/>
    <property type="project" value="InterPro"/>
</dbReference>
<dbReference type="InterPro" id="IPR019821">
    <property type="entry name" value="Kinesin_motor_CS"/>
</dbReference>
<dbReference type="Gene3D" id="3.40.850.10">
    <property type="entry name" value="Kinesin motor domain"/>
    <property type="match status" value="1"/>
</dbReference>
<feature type="compositionally biased region" description="Basic and acidic residues" evidence="9">
    <location>
        <begin position="494"/>
        <end position="510"/>
    </location>
</feature>
<keyword evidence="4 6" id="KW-0067">ATP-binding</keyword>
<reference evidence="11" key="1">
    <citation type="submission" date="2023-01" db="EMBL/GenBank/DDBJ databases">
        <title>Metagenome sequencing of chrysophaentin producing Chrysophaeum taylorii.</title>
        <authorList>
            <person name="Davison J."/>
            <person name="Bewley C."/>
        </authorList>
    </citation>
    <scope>NUCLEOTIDE SEQUENCE</scope>
    <source>
        <strain evidence="11">NIES-1699</strain>
    </source>
</reference>